<sequence length="1253" mass="146864">MDQYEDYKEIDKFLRKCDPAKSTTEAAKFLMKLMSSGHIYSTSKYRTALLYFINNFFDQLWEDNQLDLIKEMLQYKFPYNSIDSECLDEVLKRLKTLMKKEKSIASVEISMIVIFNESFKEFFKKNLKKYSKLVGQSLGIYNLHIAKDNTNILDDFIQELYYFARIPQFRECFLEHILIKLHEVAINDAYDNIKNMWDLTNTILFKRSLMNDEEFNASIQSFYEEVGKFDNQVLTEAFIVNFKDNTSKIASFIKHYVSTVLLKDYDSNSEFFNHAEILFSILKKHNIETSVLKSIEPSIFDEISTKIIEFEKKVDKNDLGNYFRILSLLIACDPHLFVNEIYNIAVSNMLKEKSKDDMVKFENLLSTIIRIFGKDIYQFLRKLIRALNNKLQDNFELFKKRKRKITGSSDSPVAKKSKMINGLSKDSDTKNDLNVWPGVTKEILDEIFADINVNQTTKLWQFFNNELEKLIDDLSGSMDEKVVFKICFIADLYCQMFNTTRIHEHLVYKRSEISEAIEQFNTIQHKFYETIIKIEYNNHVMSSFLKMSYDYENFLMLYFYHHDENIKSELDSVFITNNSRIKSSEWKIIQQRIKNFGKLEEKNYSNLLMIQHLLKSNVYKINETEGDRNFLHSLLTDKEQLTLLMEQKDTRLLIFNILNADDSLKNLIEYLYLHMSDDTEKLSFVLTIIRNDPKMLGCFIQILLKLTKDGDTNFSKLLNILDELPITLLSIENKKLIIEKLLINIDAVQIDQHNNFVTIIEKLVKNDGYKGFLKDFSLEDVIKKIRNVKTYDKFYNTIIRNSFKKLTSEGMKSFELILSNNLKVDLLDICAKVVSEINMIPTSECSAEVINKLKVNLITKLLSQITVNNIVSKQQQFYIFSKLCGQNMSILSEDIKTQHMKLLSNLLKLTAKSQPSNESIHLFIMTLKDAKKLNLNDEIKGNIVKALTKYLKNMINDKISQETCDDVAKEKEIIEAISAFKNNCREIVSEFLLNALKERDVVKNQKIYTFKICEILFEVCEKPGQKYTLNTKNYKQICDKLTLMNDITDVDLLCAIFNAHTAMLKCNKENLEVYIIDSAFSFYIDTRNRPSSSCYKDFCKFNETVGQFLFVAANNHHKYFKSRIPQYFKAYTKFLNEIYFYKAEAKEDFELKEISMLLRLTLQLENIIKMLMKLHCVSLVIIAPYIMSSITNVFVKNPKMLTVGDKFKVNIKNISYQLLSTFDDRARKHTYAASDELARDVYENLFAELKRRG</sequence>
<reference evidence="1" key="1">
    <citation type="submission" date="2021-03" db="EMBL/GenBank/DDBJ databases">
        <title>Chromosome level genome of the anhydrobiotic midge Polypedilum vanderplanki.</title>
        <authorList>
            <person name="Yoshida Y."/>
            <person name="Kikawada T."/>
            <person name="Gusev O."/>
        </authorList>
    </citation>
    <scope>NUCLEOTIDE SEQUENCE</scope>
    <source>
        <strain evidence="1">NIAS01</strain>
        <tissue evidence="1">Whole body or cell culture</tissue>
    </source>
</reference>
<protein>
    <submittedName>
        <fullName evidence="1">Uncharacterized protein</fullName>
    </submittedName>
</protein>
<dbReference type="AlphaFoldDB" id="A0A9J6CF87"/>
<dbReference type="EMBL" id="JADBJN010000001">
    <property type="protein sequence ID" value="KAG5680443.1"/>
    <property type="molecule type" value="Genomic_DNA"/>
</dbReference>
<proteinExistence type="predicted"/>
<dbReference type="OrthoDB" id="160374at2759"/>
<name>A0A9J6CF87_POLVA</name>
<evidence type="ECO:0000313" key="1">
    <source>
        <dbReference type="EMBL" id="KAG5680443.1"/>
    </source>
</evidence>
<dbReference type="Proteomes" id="UP001107558">
    <property type="component" value="Chromosome 1"/>
</dbReference>
<keyword evidence="2" id="KW-1185">Reference proteome</keyword>
<evidence type="ECO:0000313" key="2">
    <source>
        <dbReference type="Proteomes" id="UP001107558"/>
    </source>
</evidence>
<accession>A0A9J6CF87</accession>
<organism evidence="1 2">
    <name type="scientific">Polypedilum vanderplanki</name>
    <name type="common">Sleeping chironomid midge</name>
    <dbReference type="NCBI Taxonomy" id="319348"/>
    <lineage>
        <taxon>Eukaryota</taxon>
        <taxon>Metazoa</taxon>
        <taxon>Ecdysozoa</taxon>
        <taxon>Arthropoda</taxon>
        <taxon>Hexapoda</taxon>
        <taxon>Insecta</taxon>
        <taxon>Pterygota</taxon>
        <taxon>Neoptera</taxon>
        <taxon>Endopterygota</taxon>
        <taxon>Diptera</taxon>
        <taxon>Nematocera</taxon>
        <taxon>Chironomoidea</taxon>
        <taxon>Chironomidae</taxon>
        <taxon>Chironominae</taxon>
        <taxon>Polypedilum</taxon>
        <taxon>Polypedilum</taxon>
    </lineage>
</organism>
<comment type="caution">
    <text evidence="1">The sequence shown here is derived from an EMBL/GenBank/DDBJ whole genome shotgun (WGS) entry which is preliminary data.</text>
</comment>
<gene>
    <name evidence="1" type="ORF">PVAND_009951</name>
</gene>